<keyword evidence="2" id="KW-1185">Reference proteome</keyword>
<gene>
    <name evidence="1" type="ORF">L6452_44406</name>
</gene>
<evidence type="ECO:0000313" key="2">
    <source>
        <dbReference type="Proteomes" id="UP001055879"/>
    </source>
</evidence>
<comment type="caution">
    <text evidence="1">The sequence shown here is derived from an EMBL/GenBank/DDBJ whole genome shotgun (WGS) entry which is preliminary data.</text>
</comment>
<evidence type="ECO:0000313" key="1">
    <source>
        <dbReference type="EMBL" id="KAI3665774.1"/>
    </source>
</evidence>
<dbReference type="EMBL" id="CM042064">
    <property type="protein sequence ID" value="KAI3665774.1"/>
    <property type="molecule type" value="Genomic_DNA"/>
</dbReference>
<accession>A0ACB8XF65</accession>
<reference evidence="2" key="1">
    <citation type="journal article" date="2022" name="Mol. Ecol. Resour.">
        <title>The genomes of chicory, endive, great burdock and yacon provide insights into Asteraceae palaeo-polyploidization history and plant inulin production.</title>
        <authorList>
            <person name="Fan W."/>
            <person name="Wang S."/>
            <person name="Wang H."/>
            <person name="Wang A."/>
            <person name="Jiang F."/>
            <person name="Liu H."/>
            <person name="Zhao H."/>
            <person name="Xu D."/>
            <person name="Zhang Y."/>
        </authorList>
    </citation>
    <scope>NUCLEOTIDE SEQUENCE [LARGE SCALE GENOMIC DNA]</scope>
    <source>
        <strain evidence="2">cv. Niubang</strain>
    </source>
</reference>
<name>A0ACB8XF65_ARCLA</name>
<protein>
    <submittedName>
        <fullName evidence="1">Uncharacterized protein</fullName>
    </submittedName>
</protein>
<organism evidence="1 2">
    <name type="scientific">Arctium lappa</name>
    <name type="common">Greater burdock</name>
    <name type="synonym">Lappa major</name>
    <dbReference type="NCBI Taxonomy" id="4217"/>
    <lineage>
        <taxon>Eukaryota</taxon>
        <taxon>Viridiplantae</taxon>
        <taxon>Streptophyta</taxon>
        <taxon>Embryophyta</taxon>
        <taxon>Tracheophyta</taxon>
        <taxon>Spermatophyta</taxon>
        <taxon>Magnoliopsida</taxon>
        <taxon>eudicotyledons</taxon>
        <taxon>Gunneridae</taxon>
        <taxon>Pentapetalae</taxon>
        <taxon>asterids</taxon>
        <taxon>campanulids</taxon>
        <taxon>Asterales</taxon>
        <taxon>Asteraceae</taxon>
        <taxon>Carduoideae</taxon>
        <taxon>Cardueae</taxon>
        <taxon>Arctiinae</taxon>
        <taxon>Arctium</taxon>
    </lineage>
</organism>
<reference evidence="1 2" key="2">
    <citation type="journal article" date="2022" name="Mol. Ecol. Resour.">
        <title>The genomes of chicory, endive, great burdock and yacon provide insights into Asteraceae paleo-polyploidization history and plant inulin production.</title>
        <authorList>
            <person name="Fan W."/>
            <person name="Wang S."/>
            <person name="Wang H."/>
            <person name="Wang A."/>
            <person name="Jiang F."/>
            <person name="Liu H."/>
            <person name="Zhao H."/>
            <person name="Xu D."/>
            <person name="Zhang Y."/>
        </authorList>
    </citation>
    <scope>NUCLEOTIDE SEQUENCE [LARGE SCALE GENOMIC DNA]</scope>
    <source>
        <strain evidence="2">cv. Niubang</strain>
    </source>
</reference>
<sequence length="1221" mass="138662">MWNRLADLWNRSIELTRSKDLNEEDDDSDLWNRFMGLGNDLWNRFVMAEKRVFTRAYWEHWRSDLVNHLNNGFSTSIDPPKGVLPHGLQNLNQQEMWDVNHYPMISRGLISSDSAMNVGYNCYNYASINTSNPGYFGGSSFKDYSQNVAGTNISCDGMNLISPLDGKQASMEFITSPEHASCVTACSYEDAIFDTEAFDSVLHSISGPSAENFYQQQPFHQGQYRSSIGERQIAYDIYHPTSLVNDVQSFYSNPCSVQQNFQYNPKSAHFLPSKYNTHRSACGILLQSQVPSQQDIHATEHKNNLCKCNDLNCNICGPARRSCGTANFCLESRKRKYDTLDPPVKESRVSAGTLADILPPNYLNGSIVVDQFSQEFSLSPSQQGLPVQLPGLEQWPKTRVHNEDISEVKTPLFTACWGRKSNNIITEDSMRNNQSKNLNVACHEHKSKGPEGDSNTTNDEFNEPPEISSKRVHLCVEEMTSDEKEESSQVGLKAGEPQQANCDSTSASDVYDSVLESEETKIQITSMDENDSELGSKNNKTPSSSMADSFTTSQIKEHLLSFPRHKEISGNTTPSISQNICQLCSMDKLLLSPVPIYCSSCDSRIKRNVGYYRSADEEGTQHCFCMPCFGGSCGPNILIREGSISKADLQKAKNDEESEDSWVQCDRCQHWQHRICGLYNNERHTDAEEEYICPKCCLEEIEDGRRVPLPQTAVLGAKDLPRTNLSDHIEQRLFTRMKQERVEMAKFSGTELGKVPVAEDLVVREVVSVDKQLEVKQQFRDILHGEDYPAQFAYRSKLIFLFQRLGGVDVCLFGMCVQEFGSDCDGPNHRCVYISYLDSVKYFKPERDTASGESLRTFVYHEILIGYLEYCKKRGFATCYIWACPLIKGEDYIFYCHPEKQRTPKQDKLRQWYKAMLRKAAEDDVVVENTNLYNQFFVPTRQGNTKITAARLPYFDGDYWSTAAESIVKKLEEEESSGGLRSRLPTKRTLIAMGVKNPDVVTKDVLVMQRLGETILHSKENFMIARLQYMCTYCHEVILSGSRWFCNQCNKIQLCSSCFNGGKLLSGRRMHTCHSGKNSRLSEDVLSHVPLDTKDGDDVLVNNFIETRDDFLNKCQKSQYQFDTLGHAKYSSMMILYHFMHELKLTQPSSKAISETRSEQLHKQRAMTLKAGLDALIHASKCKTNQCSYPDCRIIRKLLHHASICRVRGHKKAQSNTSIEL</sequence>
<dbReference type="Proteomes" id="UP001055879">
    <property type="component" value="Linkage Group LG18"/>
</dbReference>
<proteinExistence type="predicted"/>